<dbReference type="GO" id="GO:0016020">
    <property type="term" value="C:membrane"/>
    <property type="evidence" value="ECO:0007669"/>
    <property type="project" value="UniProtKB-SubCell"/>
</dbReference>
<dbReference type="EMBL" id="WVUK01000054">
    <property type="protein sequence ID" value="KAF7494078.1"/>
    <property type="molecule type" value="Genomic_DNA"/>
</dbReference>
<gene>
    <name evidence="6" type="ORF">SSS_734</name>
</gene>
<sequence>MSDESDDLLSEESLTDDEDQIDDFCDTDEDIEAIENSEDVNSISKIESDCDPAIENLAIRKRAISNRETNIEDQPVKINDLSSTEAITPHHSICSFKFILKLFVGLTIIILIYNLFGGEIIHQSIINDDVRLRKEIMEDLKKEINTSIPNIGLKTTKNIFEKYIPSNDAVPLLILGNSKQQGPIKRLAARFAESVARLKSIQSITTRSSALSTSEAIIKLFEENFNKTKDAILVIEDFEMLSPTLLMTFHQYFDNNQAKIKPIFTIMTIKHSVLDEKPIQNNLSSKDLDSIVQNVFYSLFSETFERVDIDCMINRIGVHALTLMPAVI</sequence>
<evidence type="ECO:0000313" key="8">
    <source>
        <dbReference type="Proteomes" id="UP000070412"/>
    </source>
</evidence>
<dbReference type="Gene3D" id="3.40.50.12190">
    <property type="match status" value="1"/>
</dbReference>
<evidence type="ECO:0000256" key="2">
    <source>
        <dbReference type="ARBA" id="ARBA00022692"/>
    </source>
</evidence>
<organism evidence="6">
    <name type="scientific">Sarcoptes scabiei</name>
    <name type="common">Itch mite</name>
    <name type="synonym">Acarus scabiei</name>
    <dbReference type="NCBI Taxonomy" id="52283"/>
    <lineage>
        <taxon>Eukaryota</taxon>
        <taxon>Metazoa</taxon>
        <taxon>Ecdysozoa</taxon>
        <taxon>Arthropoda</taxon>
        <taxon>Chelicerata</taxon>
        <taxon>Arachnida</taxon>
        <taxon>Acari</taxon>
        <taxon>Acariformes</taxon>
        <taxon>Sarcoptiformes</taxon>
        <taxon>Astigmata</taxon>
        <taxon>Psoroptidia</taxon>
        <taxon>Sarcoptoidea</taxon>
        <taxon>Sarcoptidae</taxon>
        <taxon>Sarcoptinae</taxon>
        <taxon>Sarcoptes</taxon>
    </lineage>
</organism>
<dbReference type="AlphaFoldDB" id="A0A834RI99"/>
<evidence type="ECO:0000256" key="4">
    <source>
        <dbReference type="ARBA" id="ARBA00023136"/>
    </source>
</evidence>
<protein>
    <recommendedName>
        <fullName evidence="9">Torsin-like protein</fullName>
    </recommendedName>
</protein>
<dbReference type="OMA" id="CMINRIG"/>
<keyword evidence="4" id="KW-0472">Membrane</keyword>
<name>A0A834RI99_SARSC</name>
<evidence type="ECO:0000256" key="1">
    <source>
        <dbReference type="ARBA" id="ARBA00004370"/>
    </source>
</evidence>
<reference evidence="8" key="1">
    <citation type="journal article" date="2020" name="PLoS Negl. Trop. Dis.">
        <title>High-quality nuclear genome for Sarcoptes scabiei-A critical resource for a neglected parasite.</title>
        <authorList>
            <person name="Korhonen P.K."/>
            <person name="Gasser R.B."/>
            <person name="Ma G."/>
            <person name="Wang T."/>
            <person name="Stroehlein A.J."/>
            <person name="Young N.D."/>
            <person name="Ang C.S."/>
            <person name="Fernando D.D."/>
            <person name="Lu H.C."/>
            <person name="Taylor S."/>
            <person name="Reynolds S.L."/>
            <person name="Mofiz E."/>
            <person name="Najaraj S.H."/>
            <person name="Gowda H."/>
            <person name="Madugundu A."/>
            <person name="Renuse S."/>
            <person name="Holt D."/>
            <person name="Pandey A."/>
            <person name="Papenfuss A.T."/>
            <person name="Fischer K."/>
        </authorList>
    </citation>
    <scope>NUCLEOTIDE SEQUENCE [LARGE SCALE GENOMIC DNA]</scope>
</reference>
<keyword evidence="2" id="KW-0812">Transmembrane</keyword>
<dbReference type="InterPro" id="IPR038599">
    <property type="entry name" value="LAP1C-like_C_sf"/>
</dbReference>
<evidence type="ECO:0000256" key="5">
    <source>
        <dbReference type="SAM" id="MobiDB-lite"/>
    </source>
</evidence>
<evidence type="ECO:0000313" key="7">
    <source>
        <dbReference type="EnsemblMetazoa" id="KAF7494078.1"/>
    </source>
</evidence>
<accession>A0A834RI99</accession>
<keyword evidence="8" id="KW-1185">Reference proteome</keyword>
<dbReference type="Proteomes" id="UP000070412">
    <property type="component" value="Unassembled WGS sequence"/>
</dbReference>
<reference evidence="6" key="2">
    <citation type="submission" date="2020-01" db="EMBL/GenBank/DDBJ databases">
        <authorList>
            <person name="Korhonen P.K.K."/>
            <person name="Guangxu M.G."/>
            <person name="Wang T.W."/>
            <person name="Stroehlein A.J.S."/>
            <person name="Young N.D."/>
            <person name="Ang C.-S.A."/>
            <person name="Fernando D.W.F."/>
            <person name="Lu H.L."/>
            <person name="Taylor S.T."/>
            <person name="Ehtesham M.E.M."/>
            <person name="Najaraj S.H.N."/>
            <person name="Harsha G.H.G."/>
            <person name="Madugundu A.M."/>
            <person name="Renuse S.R."/>
            <person name="Holt D.H."/>
            <person name="Pandey A.P."/>
            <person name="Papenfuss A.P."/>
            <person name="Gasser R.B.G."/>
            <person name="Fischer K.F."/>
        </authorList>
    </citation>
    <scope>NUCLEOTIDE SEQUENCE</scope>
    <source>
        <strain evidence="6">SSS_KF_BRIS2020</strain>
    </source>
</reference>
<keyword evidence="3" id="KW-1133">Transmembrane helix</keyword>
<dbReference type="EnsemblMetazoa" id="SSS_734s_mrna">
    <property type="protein sequence ID" value="KAF7494078.1"/>
    <property type="gene ID" value="SSS_734"/>
</dbReference>
<evidence type="ECO:0008006" key="9">
    <source>
        <dbReference type="Google" id="ProtNLM"/>
    </source>
</evidence>
<comment type="subcellular location">
    <subcellularLocation>
        <location evidence="1">Membrane</location>
    </subcellularLocation>
</comment>
<feature type="region of interest" description="Disordered" evidence="5">
    <location>
        <begin position="1"/>
        <end position="22"/>
    </location>
</feature>
<evidence type="ECO:0000256" key="3">
    <source>
        <dbReference type="ARBA" id="ARBA00022989"/>
    </source>
</evidence>
<reference evidence="7" key="3">
    <citation type="submission" date="2022-06" db="UniProtKB">
        <authorList>
            <consortium name="EnsemblMetazoa"/>
        </authorList>
    </citation>
    <scope>IDENTIFICATION</scope>
</reference>
<proteinExistence type="predicted"/>
<evidence type="ECO:0000313" key="6">
    <source>
        <dbReference type="EMBL" id="KAF7494078.1"/>
    </source>
</evidence>